<dbReference type="Proteomes" id="UP000070544">
    <property type="component" value="Unassembled WGS sequence"/>
</dbReference>
<evidence type="ECO:0000313" key="1">
    <source>
        <dbReference type="EMBL" id="KXS17815.1"/>
    </source>
</evidence>
<gene>
    <name evidence="1" type="ORF">M427DRAFT_133294</name>
</gene>
<dbReference type="AlphaFoldDB" id="A0A139AMX7"/>
<name>A0A139AMX7_GONPJ</name>
<organism evidence="1 2">
    <name type="scientific">Gonapodya prolifera (strain JEL478)</name>
    <name type="common">Monoblepharis prolifera</name>
    <dbReference type="NCBI Taxonomy" id="1344416"/>
    <lineage>
        <taxon>Eukaryota</taxon>
        <taxon>Fungi</taxon>
        <taxon>Fungi incertae sedis</taxon>
        <taxon>Chytridiomycota</taxon>
        <taxon>Chytridiomycota incertae sedis</taxon>
        <taxon>Monoblepharidomycetes</taxon>
        <taxon>Monoblepharidales</taxon>
        <taxon>Gonapodyaceae</taxon>
        <taxon>Gonapodya</taxon>
    </lineage>
</organism>
<evidence type="ECO:0000313" key="2">
    <source>
        <dbReference type="Proteomes" id="UP000070544"/>
    </source>
</evidence>
<reference evidence="1 2" key="1">
    <citation type="journal article" date="2015" name="Genome Biol. Evol.">
        <title>Phylogenomic analyses indicate that early fungi evolved digesting cell walls of algal ancestors of land plants.</title>
        <authorList>
            <person name="Chang Y."/>
            <person name="Wang S."/>
            <person name="Sekimoto S."/>
            <person name="Aerts A.L."/>
            <person name="Choi C."/>
            <person name="Clum A."/>
            <person name="LaButti K.M."/>
            <person name="Lindquist E.A."/>
            <person name="Yee Ngan C."/>
            <person name="Ohm R.A."/>
            <person name="Salamov A.A."/>
            <person name="Grigoriev I.V."/>
            <person name="Spatafora J.W."/>
            <person name="Berbee M.L."/>
        </authorList>
    </citation>
    <scope>NUCLEOTIDE SEQUENCE [LARGE SCALE GENOMIC DNA]</scope>
    <source>
        <strain evidence="1 2">JEL478</strain>
    </source>
</reference>
<dbReference type="OrthoDB" id="4062651at2759"/>
<sequence length="79" mass="8799">MSLQSARLRTDLVDVPLIYWQVEENSVVFTESDESLIAKGGFGRVYKGVWEGFIPVAVKMTDLNVTMSYDSNVRLGLVG</sequence>
<accession>A0A139AMX7</accession>
<dbReference type="InterPro" id="IPR011009">
    <property type="entry name" value="Kinase-like_dom_sf"/>
</dbReference>
<evidence type="ECO:0008006" key="3">
    <source>
        <dbReference type="Google" id="ProtNLM"/>
    </source>
</evidence>
<proteinExistence type="predicted"/>
<dbReference type="Gene3D" id="3.30.200.20">
    <property type="entry name" value="Phosphorylase Kinase, domain 1"/>
    <property type="match status" value="1"/>
</dbReference>
<dbReference type="EMBL" id="KQ965745">
    <property type="protein sequence ID" value="KXS17815.1"/>
    <property type="molecule type" value="Genomic_DNA"/>
</dbReference>
<keyword evidence="2" id="KW-1185">Reference proteome</keyword>
<dbReference type="SUPFAM" id="SSF56112">
    <property type="entry name" value="Protein kinase-like (PK-like)"/>
    <property type="match status" value="1"/>
</dbReference>
<protein>
    <recommendedName>
        <fullName evidence="3">Protein kinase domain-containing protein</fullName>
    </recommendedName>
</protein>